<dbReference type="AlphaFoldDB" id="A0A0F3NL08"/>
<evidence type="ECO:0000313" key="2">
    <source>
        <dbReference type="Proteomes" id="UP000033754"/>
    </source>
</evidence>
<gene>
    <name evidence="1" type="ORF">EPHNCH_0013</name>
</gene>
<organism evidence="1 2">
    <name type="scientific">Anaplasma phagocytophilum str. NCH-1</name>
    <dbReference type="NCBI Taxonomy" id="1359161"/>
    <lineage>
        <taxon>Bacteria</taxon>
        <taxon>Pseudomonadati</taxon>
        <taxon>Pseudomonadota</taxon>
        <taxon>Alphaproteobacteria</taxon>
        <taxon>Rickettsiales</taxon>
        <taxon>Anaplasmataceae</taxon>
        <taxon>Anaplasma</taxon>
        <taxon>phagocytophilum group</taxon>
    </lineage>
</organism>
<evidence type="ECO:0000313" key="1">
    <source>
        <dbReference type="EMBL" id="KJV68402.1"/>
    </source>
</evidence>
<comment type="caution">
    <text evidence="1">The sequence shown here is derived from an EMBL/GenBank/DDBJ whole genome shotgun (WGS) entry which is preliminary data.</text>
</comment>
<reference evidence="1 2" key="1">
    <citation type="submission" date="2015-01" db="EMBL/GenBank/DDBJ databases">
        <title>Genome Sequencing of Rickettsiales.</title>
        <authorList>
            <person name="Daugherty S.C."/>
            <person name="Su Q."/>
            <person name="Abolude K."/>
            <person name="Beier-Sexton M."/>
            <person name="Carlyon J.A."/>
            <person name="Carter R."/>
            <person name="Day N.P."/>
            <person name="Dumler S.J."/>
            <person name="Dyachenko V."/>
            <person name="Godinez A."/>
            <person name="Kurtti T.J."/>
            <person name="Lichay M."/>
            <person name="Mullins K.E."/>
            <person name="Ott S."/>
            <person name="Pappas-Brown V."/>
            <person name="Paris D.H."/>
            <person name="Patel P."/>
            <person name="Richards A.L."/>
            <person name="Sadzewicz L."/>
            <person name="Sears K."/>
            <person name="Seidman D."/>
            <person name="Sengamalay N."/>
            <person name="Stenos J."/>
            <person name="Tallon L.J."/>
            <person name="Vincent G."/>
            <person name="Fraser C.M."/>
            <person name="Munderloh U."/>
            <person name="Dunning-Hotopp J.C."/>
        </authorList>
    </citation>
    <scope>NUCLEOTIDE SEQUENCE [LARGE SCALE GENOMIC DNA]</scope>
    <source>
        <strain evidence="1 2">NCH-1</strain>
    </source>
</reference>
<dbReference type="EMBL" id="LANT01000001">
    <property type="protein sequence ID" value="KJV68402.1"/>
    <property type="molecule type" value="Genomic_DNA"/>
</dbReference>
<sequence>MPLISGRAISLKSCSKIYFLGMRLFFSSLNVTIPISFHGSVGLGTSA</sequence>
<name>A0A0F3NL08_ANAPH</name>
<proteinExistence type="predicted"/>
<accession>A0A0F3NL08</accession>
<dbReference type="Proteomes" id="UP000033754">
    <property type="component" value="Unassembled WGS sequence"/>
</dbReference>
<protein>
    <submittedName>
        <fullName evidence="1">Uncharacterized protein</fullName>
    </submittedName>
</protein>